<evidence type="ECO:0000259" key="2">
    <source>
        <dbReference type="Pfam" id="PF08125"/>
    </source>
</evidence>
<dbReference type="EMBL" id="AEZJ02000009">
    <property type="protein sequence ID" value="EIG94896.1"/>
    <property type="molecule type" value="Genomic_DNA"/>
</dbReference>
<dbReference type="InterPro" id="IPR050988">
    <property type="entry name" value="Mannitol_DH/Oxidoreductase"/>
</dbReference>
<protein>
    <submittedName>
        <fullName evidence="3">Mannitol dehydrogenase C-terminal domain protein</fullName>
    </submittedName>
</protein>
<keyword evidence="1" id="KW-0560">Oxidoreductase</keyword>
<dbReference type="AlphaFoldDB" id="A0A8E0KWG1"/>
<feature type="domain" description="Mannitol dehydrogenase C-terminal" evidence="2">
    <location>
        <begin position="1"/>
        <end position="104"/>
    </location>
</feature>
<sequence length="119" mass="12877">MDGSQKLPQRMLDSVRWHLAHDSKFDLLALGVAGWMRYVGGVDEQGNPIEISDPLLPVIQKAVQSSAEGKARVQSLLAIKAIFGDDLPDNSLFTAKVTEAYLSLLAHGAKATVAKYSVK</sequence>
<dbReference type="Proteomes" id="UP000004454">
    <property type="component" value="Unassembled WGS sequence"/>
</dbReference>
<organism evidence="3 4">
    <name type="scientific">Escherichia coli 97.0246</name>
    <dbReference type="NCBI Taxonomy" id="869670"/>
    <lineage>
        <taxon>Bacteria</taxon>
        <taxon>Pseudomonadati</taxon>
        <taxon>Pseudomonadota</taxon>
        <taxon>Gammaproteobacteria</taxon>
        <taxon>Enterobacterales</taxon>
        <taxon>Enterobacteriaceae</taxon>
        <taxon>Escherichia</taxon>
    </lineage>
</organism>
<evidence type="ECO:0000313" key="4">
    <source>
        <dbReference type="Proteomes" id="UP000004454"/>
    </source>
</evidence>
<dbReference type="PANTHER" id="PTHR43362:SF4">
    <property type="entry name" value="MANNITOL DEHYDROGENASE"/>
    <property type="match status" value="1"/>
</dbReference>
<accession>A0A8E0KWG1</accession>
<dbReference type="InterPro" id="IPR008927">
    <property type="entry name" value="6-PGluconate_DH-like_C_sf"/>
</dbReference>
<dbReference type="Pfam" id="PF08125">
    <property type="entry name" value="Mannitol_dh_C"/>
    <property type="match status" value="1"/>
</dbReference>
<dbReference type="InterPro" id="IPR013118">
    <property type="entry name" value="Mannitol_DH_C"/>
</dbReference>
<evidence type="ECO:0000313" key="3">
    <source>
        <dbReference type="EMBL" id="EIG94896.1"/>
    </source>
</evidence>
<dbReference type="InterPro" id="IPR013328">
    <property type="entry name" value="6PGD_dom2"/>
</dbReference>
<proteinExistence type="predicted"/>
<gene>
    <name evidence="3" type="ORF">EC970246_4972</name>
</gene>
<dbReference type="Gene3D" id="1.10.1040.10">
    <property type="entry name" value="N-(1-d-carboxylethyl)-l-norvaline Dehydrogenase, domain 2"/>
    <property type="match status" value="1"/>
</dbReference>
<name>A0A8E0KWG1_ECOLX</name>
<evidence type="ECO:0000256" key="1">
    <source>
        <dbReference type="ARBA" id="ARBA00023002"/>
    </source>
</evidence>
<comment type="caution">
    <text evidence="3">The sequence shown here is derived from an EMBL/GenBank/DDBJ whole genome shotgun (WGS) entry which is preliminary data.</text>
</comment>
<dbReference type="PANTHER" id="PTHR43362">
    <property type="entry name" value="MANNITOL DEHYDROGENASE DSF1-RELATED"/>
    <property type="match status" value="1"/>
</dbReference>
<reference evidence="3 4" key="1">
    <citation type="submission" date="2011-12" db="EMBL/GenBank/DDBJ databases">
        <authorList>
            <person name="Brinkac L."/>
            <person name="Radune D."/>
            <person name="Sanka R."/>
            <person name="Selengut J."/>
            <person name="DebRoy C."/>
            <person name="Feng P."/>
            <person name="Fratamico P.M."/>
            <person name="Kapur V."/>
            <person name="Kariyawasam S."/>
            <person name="Losada L."/>
            <person name="Nierman W.C."/>
            <person name="Nelson K."/>
        </authorList>
    </citation>
    <scope>NUCLEOTIDE SEQUENCE [LARGE SCALE GENOMIC DNA]</scope>
    <source>
        <strain evidence="3 4">97.0246</strain>
    </source>
</reference>
<dbReference type="GO" id="GO:0016616">
    <property type="term" value="F:oxidoreductase activity, acting on the CH-OH group of donors, NAD or NADP as acceptor"/>
    <property type="evidence" value="ECO:0007669"/>
    <property type="project" value="TreeGrafter"/>
</dbReference>
<dbReference type="SUPFAM" id="SSF48179">
    <property type="entry name" value="6-phosphogluconate dehydrogenase C-terminal domain-like"/>
    <property type="match status" value="1"/>
</dbReference>